<sequence>MHSNLATEAAAELLADAGDEDVNQVDHNSSRRAVTLKLSRDDVHGGNEANEEFNKLDEDSEDTKMPPTAGFTDPLATLALVAARRNDSSECCDIVMSGVGLIYINQFCKDKVSFIGSDARNQLDHFSLICREIIWLHLYPQLAGKNISMKRDLHGLE</sequence>
<evidence type="ECO:0000313" key="3">
    <source>
        <dbReference type="Proteomes" id="UP000784294"/>
    </source>
</evidence>
<dbReference type="AlphaFoldDB" id="A0A3S5BKB1"/>
<protein>
    <submittedName>
        <fullName evidence="2">Uncharacterized protein</fullName>
    </submittedName>
</protein>
<evidence type="ECO:0000313" key="2">
    <source>
        <dbReference type="EMBL" id="VEL27411.1"/>
    </source>
</evidence>
<dbReference type="EMBL" id="CAAALY010087101">
    <property type="protein sequence ID" value="VEL27411.1"/>
    <property type="molecule type" value="Genomic_DNA"/>
</dbReference>
<evidence type="ECO:0000256" key="1">
    <source>
        <dbReference type="SAM" id="MobiDB-lite"/>
    </source>
</evidence>
<keyword evidence="3" id="KW-1185">Reference proteome</keyword>
<proteinExistence type="predicted"/>
<accession>A0A3S5BKB1</accession>
<name>A0A3S5BKB1_9PLAT</name>
<reference evidence="2" key="1">
    <citation type="submission" date="2018-11" db="EMBL/GenBank/DDBJ databases">
        <authorList>
            <consortium name="Pathogen Informatics"/>
        </authorList>
    </citation>
    <scope>NUCLEOTIDE SEQUENCE</scope>
</reference>
<gene>
    <name evidence="2" type="ORF">PXEA_LOCUS20851</name>
</gene>
<feature type="region of interest" description="Disordered" evidence="1">
    <location>
        <begin position="16"/>
        <end position="70"/>
    </location>
</feature>
<dbReference type="Proteomes" id="UP000784294">
    <property type="component" value="Unassembled WGS sequence"/>
</dbReference>
<organism evidence="2 3">
    <name type="scientific">Protopolystoma xenopodis</name>
    <dbReference type="NCBI Taxonomy" id="117903"/>
    <lineage>
        <taxon>Eukaryota</taxon>
        <taxon>Metazoa</taxon>
        <taxon>Spiralia</taxon>
        <taxon>Lophotrochozoa</taxon>
        <taxon>Platyhelminthes</taxon>
        <taxon>Monogenea</taxon>
        <taxon>Polyopisthocotylea</taxon>
        <taxon>Polystomatidea</taxon>
        <taxon>Polystomatidae</taxon>
        <taxon>Protopolystoma</taxon>
    </lineage>
</organism>
<comment type="caution">
    <text evidence="2">The sequence shown here is derived from an EMBL/GenBank/DDBJ whole genome shotgun (WGS) entry which is preliminary data.</text>
</comment>